<sequence length="75" mass="8039">MFDTEKVPIGSVVVDFKLLFALSDCQGTVQVSQVRAGGSAEQAGLQRGSRIVAVNGQSVDSLTFLQVSNLIRRSR</sequence>
<evidence type="ECO:0000313" key="2">
    <source>
        <dbReference type="EMBL" id="VDL93087.1"/>
    </source>
</evidence>
<keyword evidence="3" id="KW-1185">Reference proteome</keyword>
<dbReference type="InterPro" id="IPR041489">
    <property type="entry name" value="PDZ_6"/>
</dbReference>
<feature type="domain" description="PDZ" evidence="1">
    <location>
        <begin position="1"/>
        <end position="75"/>
    </location>
</feature>
<name>A0A183SR54_SCHSO</name>
<gene>
    <name evidence="2" type="ORF">SSLN_LOCUS6702</name>
</gene>
<evidence type="ECO:0000313" key="4">
    <source>
        <dbReference type="WBParaSite" id="SSLN_0000691401-mRNA-1"/>
    </source>
</evidence>
<dbReference type="WBParaSite" id="SSLN_0000691401-mRNA-1">
    <property type="protein sequence ID" value="SSLN_0000691401-mRNA-1"/>
    <property type="gene ID" value="SSLN_0000691401"/>
</dbReference>
<organism evidence="4">
    <name type="scientific">Schistocephalus solidus</name>
    <name type="common">Tapeworm</name>
    <dbReference type="NCBI Taxonomy" id="70667"/>
    <lineage>
        <taxon>Eukaryota</taxon>
        <taxon>Metazoa</taxon>
        <taxon>Spiralia</taxon>
        <taxon>Lophotrochozoa</taxon>
        <taxon>Platyhelminthes</taxon>
        <taxon>Cestoda</taxon>
        <taxon>Eucestoda</taxon>
        <taxon>Diphyllobothriidea</taxon>
        <taxon>Diphyllobothriidae</taxon>
        <taxon>Schistocephalus</taxon>
    </lineage>
</organism>
<reference evidence="4" key="1">
    <citation type="submission" date="2016-06" db="UniProtKB">
        <authorList>
            <consortium name="WormBaseParasite"/>
        </authorList>
    </citation>
    <scope>IDENTIFICATION</scope>
</reference>
<dbReference type="PROSITE" id="PS50106">
    <property type="entry name" value="PDZ"/>
    <property type="match status" value="1"/>
</dbReference>
<dbReference type="Pfam" id="PF17820">
    <property type="entry name" value="PDZ_6"/>
    <property type="match status" value="1"/>
</dbReference>
<accession>A0A183SR54</accession>
<dbReference type="SMART" id="SM00228">
    <property type="entry name" value="PDZ"/>
    <property type="match status" value="1"/>
</dbReference>
<evidence type="ECO:0000259" key="1">
    <source>
        <dbReference type="PROSITE" id="PS50106"/>
    </source>
</evidence>
<dbReference type="OrthoDB" id="6288864at2759"/>
<evidence type="ECO:0000313" key="3">
    <source>
        <dbReference type="Proteomes" id="UP000275846"/>
    </source>
</evidence>
<dbReference type="AlphaFoldDB" id="A0A183SR54"/>
<dbReference type="InterPro" id="IPR001478">
    <property type="entry name" value="PDZ"/>
</dbReference>
<dbReference type="Proteomes" id="UP000275846">
    <property type="component" value="Unassembled WGS sequence"/>
</dbReference>
<protein>
    <submittedName>
        <fullName evidence="4">PDZ domain-containing protein</fullName>
    </submittedName>
</protein>
<proteinExistence type="predicted"/>
<reference evidence="2 3" key="2">
    <citation type="submission" date="2018-11" db="EMBL/GenBank/DDBJ databases">
        <authorList>
            <consortium name="Pathogen Informatics"/>
        </authorList>
    </citation>
    <scope>NUCLEOTIDE SEQUENCE [LARGE SCALE GENOMIC DNA]</scope>
    <source>
        <strain evidence="2 3">NST_G2</strain>
    </source>
</reference>
<dbReference type="Gene3D" id="2.30.42.10">
    <property type="match status" value="1"/>
</dbReference>
<dbReference type="InterPro" id="IPR036034">
    <property type="entry name" value="PDZ_sf"/>
</dbReference>
<dbReference type="SUPFAM" id="SSF50156">
    <property type="entry name" value="PDZ domain-like"/>
    <property type="match status" value="1"/>
</dbReference>
<dbReference type="EMBL" id="UYSU01033814">
    <property type="protein sequence ID" value="VDL93087.1"/>
    <property type="molecule type" value="Genomic_DNA"/>
</dbReference>